<dbReference type="InterPro" id="IPR043128">
    <property type="entry name" value="Rev_trsase/Diguanyl_cyclase"/>
</dbReference>
<feature type="domain" description="EAL" evidence="2">
    <location>
        <begin position="645"/>
        <end position="897"/>
    </location>
</feature>
<dbReference type="InterPro" id="IPR035919">
    <property type="entry name" value="EAL_sf"/>
</dbReference>
<dbReference type="CDD" id="cd01948">
    <property type="entry name" value="EAL"/>
    <property type="match status" value="1"/>
</dbReference>
<feature type="domain" description="GGDEF" evidence="3">
    <location>
        <begin position="504"/>
        <end position="636"/>
    </location>
</feature>
<dbReference type="EMBL" id="JANFPJ010000011">
    <property type="protein sequence ID" value="MDT7525814.1"/>
    <property type="molecule type" value="Genomic_DNA"/>
</dbReference>
<organism evidence="4 5">
    <name type="scientific">Pseudidiomarina fusca</name>
    <dbReference type="NCBI Taxonomy" id="2965078"/>
    <lineage>
        <taxon>Bacteria</taxon>
        <taxon>Pseudomonadati</taxon>
        <taxon>Pseudomonadota</taxon>
        <taxon>Gammaproteobacteria</taxon>
        <taxon>Alteromonadales</taxon>
        <taxon>Idiomarinaceae</taxon>
        <taxon>Pseudidiomarina</taxon>
    </lineage>
</organism>
<dbReference type="PROSITE" id="PS50887">
    <property type="entry name" value="GGDEF"/>
    <property type="match status" value="1"/>
</dbReference>
<reference evidence="4 5" key="1">
    <citation type="submission" date="2022-07" db="EMBL/GenBank/DDBJ databases">
        <title>Pseudidiomarina sp. nov, a marine bacterium isolated from Pacific Ocean.</title>
        <authorList>
            <person name="Wang Y."/>
        </authorList>
    </citation>
    <scope>NUCLEOTIDE SEQUENCE [LARGE SCALE GENOMIC DNA]</scope>
    <source>
        <strain evidence="4 5">GXY010</strain>
    </source>
</reference>
<keyword evidence="5" id="KW-1185">Reference proteome</keyword>
<feature type="transmembrane region" description="Helical" evidence="1">
    <location>
        <begin position="160"/>
        <end position="179"/>
    </location>
</feature>
<dbReference type="SUPFAM" id="SSF55073">
    <property type="entry name" value="Nucleotide cyclase"/>
    <property type="match status" value="1"/>
</dbReference>
<dbReference type="PANTHER" id="PTHR33121:SF79">
    <property type="entry name" value="CYCLIC DI-GMP PHOSPHODIESTERASE PDED-RELATED"/>
    <property type="match status" value="1"/>
</dbReference>
<dbReference type="SMART" id="SM00052">
    <property type="entry name" value="EAL"/>
    <property type="match status" value="1"/>
</dbReference>
<feature type="transmembrane region" description="Helical" evidence="1">
    <location>
        <begin position="69"/>
        <end position="90"/>
    </location>
</feature>
<proteinExistence type="predicted"/>
<dbReference type="SMART" id="SM00267">
    <property type="entry name" value="GGDEF"/>
    <property type="match status" value="1"/>
</dbReference>
<feature type="transmembrane region" description="Helical" evidence="1">
    <location>
        <begin position="127"/>
        <end position="148"/>
    </location>
</feature>
<dbReference type="Gene3D" id="3.20.20.450">
    <property type="entry name" value="EAL domain"/>
    <property type="match status" value="1"/>
</dbReference>
<accession>A0ABU3KWS4</accession>
<dbReference type="InterPro" id="IPR050706">
    <property type="entry name" value="Cyclic-di-GMP_PDE-like"/>
</dbReference>
<comment type="caution">
    <text evidence="4">The sequence shown here is derived from an EMBL/GenBank/DDBJ whole genome shotgun (WGS) entry which is preliminary data.</text>
</comment>
<protein>
    <submittedName>
        <fullName evidence="4">EAL domain-containing protein</fullName>
    </submittedName>
</protein>
<keyword evidence="1" id="KW-0472">Membrane</keyword>
<dbReference type="InterPro" id="IPR000160">
    <property type="entry name" value="GGDEF_dom"/>
</dbReference>
<gene>
    <name evidence="4" type="ORF">NOG12_06985</name>
</gene>
<evidence type="ECO:0000256" key="1">
    <source>
        <dbReference type="SAM" id="Phobius"/>
    </source>
</evidence>
<dbReference type="SUPFAM" id="SSF141868">
    <property type="entry name" value="EAL domain-like"/>
    <property type="match status" value="1"/>
</dbReference>
<feature type="transmembrane region" description="Helical" evidence="1">
    <location>
        <begin position="41"/>
        <end position="62"/>
    </location>
</feature>
<evidence type="ECO:0000259" key="3">
    <source>
        <dbReference type="PROSITE" id="PS50887"/>
    </source>
</evidence>
<feature type="transmembrane region" description="Helical" evidence="1">
    <location>
        <begin position="191"/>
        <end position="212"/>
    </location>
</feature>
<name>A0ABU3KWS4_9GAMM</name>
<dbReference type="PROSITE" id="PS50883">
    <property type="entry name" value="EAL"/>
    <property type="match status" value="1"/>
</dbReference>
<dbReference type="Proteomes" id="UP001305027">
    <property type="component" value="Unassembled WGS sequence"/>
</dbReference>
<dbReference type="Gene3D" id="3.30.70.270">
    <property type="match status" value="1"/>
</dbReference>
<feature type="transmembrane region" description="Helical" evidence="1">
    <location>
        <begin position="12"/>
        <end position="35"/>
    </location>
</feature>
<dbReference type="Pfam" id="PF00990">
    <property type="entry name" value="GGDEF"/>
    <property type="match status" value="1"/>
</dbReference>
<dbReference type="InterPro" id="IPR029787">
    <property type="entry name" value="Nucleotide_cyclase"/>
</dbReference>
<evidence type="ECO:0000259" key="2">
    <source>
        <dbReference type="PROSITE" id="PS50883"/>
    </source>
</evidence>
<dbReference type="PANTHER" id="PTHR33121">
    <property type="entry name" value="CYCLIC DI-GMP PHOSPHODIESTERASE PDEF"/>
    <property type="match status" value="1"/>
</dbReference>
<dbReference type="CDD" id="cd01949">
    <property type="entry name" value="GGDEF"/>
    <property type="match status" value="1"/>
</dbReference>
<dbReference type="RefSeq" id="WP_313932809.1">
    <property type="nucleotide sequence ID" value="NZ_JANFPJ010000011.1"/>
</dbReference>
<keyword evidence="1" id="KW-1133">Transmembrane helix</keyword>
<dbReference type="NCBIfam" id="TIGR00254">
    <property type="entry name" value="GGDEF"/>
    <property type="match status" value="1"/>
</dbReference>
<evidence type="ECO:0000313" key="4">
    <source>
        <dbReference type="EMBL" id="MDT7525814.1"/>
    </source>
</evidence>
<sequence>MKIDYFSRTAAAAVYITITSLFWIVGLLGLVEALVYQSDLLLHLIPLPLATACLLVSFGFFFTLLQWRWWARLSGILLLATGAISFYLVIAGDNQLLASAPMGLIISLIMGAAVSFVVQATSASGRMIWRLTAVAAMLGGCYMQLQLWFPILALKPANPITISILSVVVLLGGVALWIHSRYKLSNKQQRLSKAALIAALVMQAGYAIWFVLTLFNVQHETTQAELKIATVSQAIVDRLESTTQMFRRAQERWLQASATELPAIISRDGEALSSDYPLIDGVLLLRQNGELVQVHGLSDSALELDMFKTDMFVGWLQDADNSVQRTLHGGSLQTPQPLLLIKVPLPAVAAEPLVVVALINVQRITNLDYLRGFSGLNTYIQLTQEVLVPLDAATFKTYTLNELQQQFPYYLSRLAPVTYNAELNFVAFLTSQASVRGFAQLNQLILWASLAFCFTFILAADRSKQLRHEKSRFYQLARYDEITGLLRRDALRETMNSSFAQANNQSMILFIDLDGFKPVNDSLGHSLGDQVLKIIGARISQQCPNNCSIARFSSDEFIVFSDQLDEQQTQHLAENLLAAVRQQIDVEGFELHLTASIGIAHTAIAAQSQQQLIQLADVAMSAAKQAGGNTYRFFVEEMADNYRTIVSIRNELQKALDRRQLKVVYQPIIDLQTGAIVSVESLVRWQTDTGSHISPAVFIPIAERTGQIIQLGELVVQQVLADIGSHSCLQLLTVAINVSSQQLKRYPFADFLEVQLQRYGVNANKLVLELTESDFIEHSAGSQTSLASLTELGCSIAIDDFGTGYSSLSYLYQLPADCIKFDRSFTQDVLVDAKQARIVTMLVTICQEIGKQVVIEGVETAAMANYFREIGCNRAQGYFYARPMPINELEVFLQNHSAAAGGSSS</sequence>
<dbReference type="InterPro" id="IPR001633">
    <property type="entry name" value="EAL_dom"/>
</dbReference>
<feature type="transmembrane region" description="Helical" evidence="1">
    <location>
        <begin position="96"/>
        <end position="118"/>
    </location>
</feature>
<keyword evidence="1" id="KW-0812">Transmembrane</keyword>
<evidence type="ECO:0000313" key="5">
    <source>
        <dbReference type="Proteomes" id="UP001305027"/>
    </source>
</evidence>
<dbReference type="Pfam" id="PF00563">
    <property type="entry name" value="EAL"/>
    <property type="match status" value="1"/>
</dbReference>